<dbReference type="Pfam" id="PF00383">
    <property type="entry name" value="dCMP_cyt_deam_1"/>
    <property type="match status" value="1"/>
</dbReference>
<feature type="region of interest" description="Disordered" evidence="1">
    <location>
        <begin position="1"/>
        <end position="23"/>
    </location>
</feature>
<dbReference type="RefSeq" id="WP_311544526.1">
    <property type="nucleotide sequence ID" value="NZ_JAVREK010000006.1"/>
</dbReference>
<dbReference type="Proteomes" id="UP001183226">
    <property type="component" value="Unassembled WGS sequence"/>
</dbReference>
<name>A0ABU2KSD0_9ACTN</name>
<dbReference type="Gene3D" id="3.40.140.10">
    <property type="entry name" value="Cytidine Deaminase, domain 2"/>
    <property type="match status" value="1"/>
</dbReference>
<gene>
    <name evidence="3" type="ORF">RM446_07940</name>
</gene>
<dbReference type="PROSITE" id="PS51747">
    <property type="entry name" value="CYT_DCMP_DEAMINASES_2"/>
    <property type="match status" value="1"/>
</dbReference>
<protein>
    <submittedName>
        <fullName evidence="3">dCMP deaminase</fullName>
    </submittedName>
</protein>
<evidence type="ECO:0000313" key="4">
    <source>
        <dbReference type="Proteomes" id="UP001183226"/>
    </source>
</evidence>
<evidence type="ECO:0000256" key="1">
    <source>
        <dbReference type="SAM" id="MobiDB-lite"/>
    </source>
</evidence>
<proteinExistence type="predicted"/>
<evidence type="ECO:0000313" key="3">
    <source>
        <dbReference type="EMBL" id="MDT0302038.1"/>
    </source>
</evidence>
<dbReference type="InterPro" id="IPR002125">
    <property type="entry name" value="CMP_dCMP_dom"/>
</dbReference>
<reference evidence="4" key="1">
    <citation type="submission" date="2023-07" db="EMBL/GenBank/DDBJ databases">
        <title>30 novel species of actinomycetes from the DSMZ collection.</title>
        <authorList>
            <person name="Nouioui I."/>
        </authorList>
    </citation>
    <scope>NUCLEOTIDE SEQUENCE [LARGE SCALE GENOMIC DNA]</scope>
    <source>
        <strain evidence="4">DSM 45055</strain>
    </source>
</reference>
<sequence length="167" mass="17901">MKPPASICPGALRPGSGPEPGESDRHWLRAAIALSRRCPPSETAYSVGAVVVDAWGGVIAEGYSRRDDPHEHAEEAALRAVGADDPRLASATLYSSLEPCTERTSRPSPCTELILATPVPRVVIAWREPALFVHAEGVERLRRAGRTVVEDAALAREAREVNAHLLG</sequence>
<dbReference type="InterPro" id="IPR016193">
    <property type="entry name" value="Cytidine_deaminase-like"/>
</dbReference>
<keyword evidence="4" id="KW-1185">Reference proteome</keyword>
<dbReference type="EMBL" id="JAVREK010000006">
    <property type="protein sequence ID" value="MDT0302038.1"/>
    <property type="molecule type" value="Genomic_DNA"/>
</dbReference>
<dbReference type="SUPFAM" id="SSF53927">
    <property type="entry name" value="Cytidine deaminase-like"/>
    <property type="match status" value="1"/>
</dbReference>
<accession>A0ABU2KSD0</accession>
<comment type="caution">
    <text evidence="3">The sequence shown here is derived from an EMBL/GenBank/DDBJ whole genome shotgun (WGS) entry which is preliminary data.</text>
</comment>
<dbReference type="PANTHER" id="PTHR11079">
    <property type="entry name" value="CYTOSINE DEAMINASE FAMILY MEMBER"/>
    <property type="match status" value="1"/>
</dbReference>
<evidence type="ECO:0000259" key="2">
    <source>
        <dbReference type="PROSITE" id="PS51747"/>
    </source>
</evidence>
<organism evidence="3 4">
    <name type="scientific">Streptomonospora wellingtoniae</name>
    <dbReference type="NCBI Taxonomy" id="3075544"/>
    <lineage>
        <taxon>Bacteria</taxon>
        <taxon>Bacillati</taxon>
        <taxon>Actinomycetota</taxon>
        <taxon>Actinomycetes</taxon>
        <taxon>Streptosporangiales</taxon>
        <taxon>Nocardiopsidaceae</taxon>
        <taxon>Streptomonospora</taxon>
    </lineage>
</organism>
<feature type="domain" description="CMP/dCMP-type deaminase" evidence="2">
    <location>
        <begin position="22"/>
        <end position="139"/>
    </location>
</feature>
<dbReference type="PANTHER" id="PTHR11079:SF162">
    <property type="entry name" value="RIBOFLAVIN BIOSYNTHESIS PROTEIN PYRD, CHLOROPLASTIC"/>
    <property type="match status" value="1"/>
</dbReference>